<keyword evidence="12" id="KW-0472">Membrane</keyword>
<dbReference type="GO" id="GO:0005506">
    <property type="term" value="F:iron ion binding"/>
    <property type="evidence" value="ECO:0007669"/>
    <property type="project" value="InterPro"/>
</dbReference>
<evidence type="ECO:0000256" key="14">
    <source>
        <dbReference type="RuleBase" id="RU000461"/>
    </source>
</evidence>
<dbReference type="InterPro" id="IPR050121">
    <property type="entry name" value="Cytochrome_P450_monoxygenase"/>
</dbReference>
<comment type="cofactor">
    <cofactor evidence="1 13">
        <name>heme</name>
        <dbReference type="ChEBI" id="CHEBI:30413"/>
    </cofactor>
</comment>
<comment type="subcellular location">
    <subcellularLocation>
        <location evidence="2">Membrane</location>
    </subcellularLocation>
</comment>
<evidence type="ECO:0000256" key="1">
    <source>
        <dbReference type="ARBA" id="ARBA00001971"/>
    </source>
</evidence>
<keyword evidence="9 14" id="KW-0560">Oxidoreductase</keyword>
<name>A0A067SMQ4_GALM3</name>
<feature type="binding site" description="axial binding residue" evidence="13">
    <location>
        <position position="454"/>
    </location>
    <ligand>
        <name>heme</name>
        <dbReference type="ChEBI" id="CHEBI:30413"/>
    </ligand>
    <ligandPart>
        <name>Fe</name>
        <dbReference type="ChEBI" id="CHEBI:18248"/>
    </ligandPart>
</feature>
<dbReference type="InterPro" id="IPR017972">
    <property type="entry name" value="Cyt_P450_CS"/>
</dbReference>
<dbReference type="Proteomes" id="UP000027222">
    <property type="component" value="Unassembled WGS sequence"/>
</dbReference>
<evidence type="ECO:0000313" key="16">
    <source>
        <dbReference type="Proteomes" id="UP000027222"/>
    </source>
</evidence>
<proteinExistence type="inferred from homology"/>
<keyword evidence="16" id="KW-1185">Reference proteome</keyword>
<evidence type="ECO:0000313" key="15">
    <source>
        <dbReference type="EMBL" id="KDR68944.1"/>
    </source>
</evidence>
<dbReference type="EMBL" id="KL142405">
    <property type="protein sequence ID" value="KDR68944.1"/>
    <property type="molecule type" value="Genomic_DNA"/>
</dbReference>
<evidence type="ECO:0000256" key="7">
    <source>
        <dbReference type="ARBA" id="ARBA00022723"/>
    </source>
</evidence>
<dbReference type="GO" id="GO:0020037">
    <property type="term" value="F:heme binding"/>
    <property type="evidence" value="ECO:0007669"/>
    <property type="project" value="InterPro"/>
</dbReference>
<accession>A0A067SMQ4</accession>
<dbReference type="InterPro" id="IPR001128">
    <property type="entry name" value="Cyt_P450"/>
</dbReference>
<evidence type="ECO:0000256" key="5">
    <source>
        <dbReference type="ARBA" id="ARBA00022617"/>
    </source>
</evidence>
<sequence>MFSLLTTVGCLLAAYWVYSVRSALRVVQNVPGYRPLFSPFTLLGAMLPMTWWNLSSTWSWKLRKTAYFNYSHDVISVVPLIRGPPSYHTCSLDVAQQLLGSEGQRLLPKPRDPIGALVLWGENIFSSEGEIWKRHRRIMAPAFSTKTYAKVLEQTKELYREMVQEEGWEGKVEVVVDSIHRLTMRVAFLVIARCGFGMPIAWTVDEEEDLDEAGTSHALTFVAQTTILRLVVPNWMYRLPIKKPAFRRMDRIWKSLSAFMHKSVEARAQEVAAEPELSNIRGDVFTRLIAAHDRDGKYSLNADEVIGNTFVLMFAGHETTASVLTTALTYLAIHQGEQAKAYEEIISIIPHGHDPTLDDLSQLRHTLACFNESLRLVPAAPMLTREMPEDIVIRAKRPFETTMVLKKGTLVVLDIVAICRNPHIFSEPDKFMPSRWYGISEHDVTMFGIGSRACIGRKFTHTEALTFLALLLRDWQVDVVLGNETREQYEERVMSKGGIIGFTFGVTEPIKLGLQKRVY</sequence>
<evidence type="ECO:0000256" key="4">
    <source>
        <dbReference type="ARBA" id="ARBA00010617"/>
    </source>
</evidence>
<dbReference type="Pfam" id="PF00067">
    <property type="entry name" value="p450"/>
    <property type="match status" value="1"/>
</dbReference>
<evidence type="ECO:0008006" key="17">
    <source>
        <dbReference type="Google" id="ProtNLM"/>
    </source>
</evidence>
<gene>
    <name evidence="15" type="ORF">GALMADRAFT_160726</name>
</gene>
<reference evidence="16" key="1">
    <citation type="journal article" date="2014" name="Proc. Natl. Acad. Sci. U.S.A.">
        <title>Extensive sampling of basidiomycete genomes demonstrates inadequacy of the white-rot/brown-rot paradigm for wood decay fungi.</title>
        <authorList>
            <person name="Riley R."/>
            <person name="Salamov A.A."/>
            <person name="Brown D.W."/>
            <person name="Nagy L.G."/>
            <person name="Floudas D."/>
            <person name="Held B.W."/>
            <person name="Levasseur A."/>
            <person name="Lombard V."/>
            <person name="Morin E."/>
            <person name="Otillar R."/>
            <person name="Lindquist E.A."/>
            <person name="Sun H."/>
            <person name="LaButti K.M."/>
            <person name="Schmutz J."/>
            <person name="Jabbour D."/>
            <person name="Luo H."/>
            <person name="Baker S.E."/>
            <person name="Pisabarro A.G."/>
            <person name="Walton J.D."/>
            <person name="Blanchette R.A."/>
            <person name="Henrissat B."/>
            <person name="Martin F."/>
            <person name="Cullen D."/>
            <person name="Hibbett D.S."/>
            <person name="Grigoriev I.V."/>
        </authorList>
    </citation>
    <scope>NUCLEOTIDE SEQUENCE [LARGE SCALE GENOMIC DNA]</scope>
    <source>
        <strain evidence="16">CBS 339.88</strain>
    </source>
</reference>
<dbReference type="PRINTS" id="PR00463">
    <property type="entry name" value="EP450I"/>
</dbReference>
<dbReference type="HOGENOM" id="CLU_001570_25_0_1"/>
<dbReference type="AlphaFoldDB" id="A0A067SMQ4"/>
<keyword evidence="10 13" id="KW-0408">Iron</keyword>
<comment type="pathway">
    <text evidence="3">Secondary metabolite biosynthesis; terpenoid biosynthesis.</text>
</comment>
<keyword evidence="6" id="KW-0812">Transmembrane</keyword>
<evidence type="ECO:0000256" key="10">
    <source>
        <dbReference type="ARBA" id="ARBA00023004"/>
    </source>
</evidence>
<dbReference type="PROSITE" id="PS00086">
    <property type="entry name" value="CYTOCHROME_P450"/>
    <property type="match status" value="1"/>
</dbReference>
<evidence type="ECO:0000256" key="13">
    <source>
        <dbReference type="PIRSR" id="PIRSR602401-1"/>
    </source>
</evidence>
<comment type="similarity">
    <text evidence="4 14">Belongs to the cytochrome P450 family.</text>
</comment>
<keyword evidence="5 13" id="KW-0349">Heme</keyword>
<evidence type="ECO:0000256" key="11">
    <source>
        <dbReference type="ARBA" id="ARBA00023033"/>
    </source>
</evidence>
<dbReference type="Gene3D" id="1.10.630.10">
    <property type="entry name" value="Cytochrome P450"/>
    <property type="match status" value="1"/>
</dbReference>
<keyword evidence="8" id="KW-1133">Transmembrane helix</keyword>
<evidence type="ECO:0000256" key="2">
    <source>
        <dbReference type="ARBA" id="ARBA00004370"/>
    </source>
</evidence>
<dbReference type="SUPFAM" id="SSF48264">
    <property type="entry name" value="Cytochrome P450"/>
    <property type="match status" value="1"/>
</dbReference>
<dbReference type="PANTHER" id="PTHR24305">
    <property type="entry name" value="CYTOCHROME P450"/>
    <property type="match status" value="1"/>
</dbReference>
<evidence type="ECO:0000256" key="8">
    <source>
        <dbReference type="ARBA" id="ARBA00022989"/>
    </source>
</evidence>
<dbReference type="STRING" id="685588.A0A067SMQ4"/>
<organism evidence="15 16">
    <name type="scientific">Galerina marginata (strain CBS 339.88)</name>
    <dbReference type="NCBI Taxonomy" id="685588"/>
    <lineage>
        <taxon>Eukaryota</taxon>
        <taxon>Fungi</taxon>
        <taxon>Dikarya</taxon>
        <taxon>Basidiomycota</taxon>
        <taxon>Agaricomycotina</taxon>
        <taxon>Agaricomycetes</taxon>
        <taxon>Agaricomycetidae</taxon>
        <taxon>Agaricales</taxon>
        <taxon>Agaricineae</taxon>
        <taxon>Strophariaceae</taxon>
        <taxon>Galerina</taxon>
    </lineage>
</organism>
<evidence type="ECO:0000256" key="12">
    <source>
        <dbReference type="ARBA" id="ARBA00023136"/>
    </source>
</evidence>
<dbReference type="InterPro" id="IPR036396">
    <property type="entry name" value="Cyt_P450_sf"/>
</dbReference>
<keyword evidence="7 13" id="KW-0479">Metal-binding</keyword>
<evidence type="ECO:0000256" key="6">
    <source>
        <dbReference type="ARBA" id="ARBA00022692"/>
    </source>
</evidence>
<dbReference type="GO" id="GO:0016705">
    <property type="term" value="F:oxidoreductase activity, acting on paired donors, with incorporation or reduction of molecular oxygen"/>
    <property type="evidence" value="ECO:0007669"/>
    <property type="project" value="InterPro"/>
</dbReference>
<dbReference type="PRINTS" id="PR00385">
    <property type="entry name" value="P450"/>
</dbReference>
<dbReference type="GO" id="GO:0016020">
    <property type="term" value="C:membrane"/>
    <property type="evidence" value="ECO:0007669"/>
    <property type="project" value="UniProtKB-SubCell"/>
</dbReference>
<dbReference type="OrthoDB" id="1470350at2759"/>
<evidence type="ECO:0000256" key="3">
    <source>
        <dbReference type="ARBA" id="ARBA00004721"/>
    </source>
</evidence>
<keyword evidence="11 14" id="KW-0503">Monooxygenase</keyword>
<evidence type="ECO:0000256" key="9">
    <source>
        <dbReference type="ARBA" id="ARBA00023002"/>
    </source>
</evidence>
<dbReference type="InterPro" id="IPR002401">
    <property type="entry name" value="Cyt_P450_E_grp-I"/>
</dbReference>
<dbReference type="GO" id="GO:0004497">
    <property type="term" value="F:monooxygenase activity"/>
    <property type="evidence" value="ECO:0007669"/>
    <property type="project" value="UniProtKB-KW"/>
</dbReference>
<protein>
    <recommendedName>
        <fullName evidence="17">Cytochrome P450</fullName>
    </recommendedName>
</protein>
<dbReference type="PANTHER" id="PTHR24305:SF166">
    <property type="entry name" value="CYTOCHROME P450 12A4, MITOCHONDRIAL-RELATED"/>
    <property type="match status" value="1"/>
</dbReference>